<accession>D7MJV5</accession>
<proteinExistence type="predicted"/>
<dbReference type="EMBL" id="GL348719">
    <property type="protein sequence ID" value="EFH45014.1"/>
    <property type="molecule type" value="Genomic_DNA"/>
</dbReference>
<keyword evidence="2" id="KW-1185">Reference proteome</keyword>
<reference evidence="2" key="1">
    <citation type="journal article" date="2011" name="Nat. Genet.">
        <title>The Arabidopsis lyrata genome sequence and the basis of rapid genome size change.</title>
        <authorList>
            <person name="Hu T.T."/>
            <person name="Pattyn P."/>
            <person name="Bakker E.G."/>
            <person name="Cao J."/>
            <person name="Cheng J.-F."/>
            <person name="Clark R.M."/>
            <person name="Fahlgren N."/>
            <person name="Fawcett J.A."/>
            <person name="Grimwood J."/>
            <person name="Gundlach H."/>
            <person name="Haberer G."/>
            <person name="Hollister J.D."/>
            <person name="Ossowski S."/>
            <person name="Ottilar R.P."/>
            <person name="Salamov A.A."/>
            <person name="Schneeberger K."/>
            <person name="Spannagl M."/>
            <person name="Wang X."/>
            <person name="Yang L."/>
            <person name="Nasrallah M.E."/>
            <person name="Bergelson J."/>
            <person name="Carrington J.C."/>
            <person name="Gaut B.S."/>
            <person name="Schmutz J."/>
            <person name="Mayer K.F.X."/>
            <person name="Van de Peer Y."/>
            <person name="Grigoriev I.V."/>
            <person name="Nordborg M."/>
            <person name="Weigel D."/>
            <person name="Guo Y.-L."/>
        </authorList>
    </citation>
    <scope>NUCLEOTIDE SEQUENCE [LARGE SCALE GENOMIC DNA]</scope>
    <source>
        <strain evidence="2">cv. MN47</strain>
    </source>
</reference>
<name>D7MJV5_ARALL</name>
<dbReference type="HOGENOM" id="CLU_3144761_0_0_1"/>
<dbReference type="Gramene" id="scaffold_704189.1">
    <property type="protein sequence ID" value="scaffold_704189.1"/>
    <property type="gene ID" value="scaffold_704189.1"/>
</dbReference>
<evidence type="ECO:0000313" key="2">
    <source>
        <dbReference type="Proteomes" id="UP000008694"/>
    </source>
</evidence>
<protein>
    <submittedName>
        <fullName evidence="1">Predicted protein</fullName>
    </submittedName>
</protein>
<evidence type="ECO:0000313" key="1">
    <source>
        <dbReference type="EMBL" id="EFH45014.1"/>
    </source>
</evidence>
<sequence length="49" mass="5716">MERKLETTRRGHRRNRGFDEADEACLRIASLQGIRDLEDYLYESLASSS</sequence>
<dbReference type="AlphaFoldDB" id="D7MJV5"/>
<organism evidence="2">
    <name type="scientific">Arabidopsis lyrata subsp. lyrata</name>
    <name type="common">Lyre-leaved rock-cress</name>
    <dbReference type="NCBI Taxonomy" id="81972"/>
    <lineage>
        <taxon>Eukaryota</taxon>
        <taxon>Viridiplantae</taxon>
        <taxon>Streptophyta</taxon>
        <taxon>Embryophyta</taxon>
        <taxon>Tracheophyta</taxon>
        <taxon>Spermatophyta</taxon>
        <taxon>Magnoliopsida</taxon>
        <taxon>eudicotyledons</taxon>
        <taxon>Gunneridae</taxon>
        <taxon>Pentapetalae</taxon>
        <taxon>rosids</taxon>
        <taxon>malvids</taxon>
        <taxon>Brassicales</taxon>
        <taxon>Brassicaceae</taxon>
        <taxon>Camelineae</taxon>
        <taxon>Arabidopsis</taxon>
    </lineage>
</organism>
<gene>
    <name evidence="1" type="ORF">ARALYDRAFT_916447</name>
</gene>
<dbReference type="Proteomes" id="UP000008694">
    <property type="component" value="Unassembled WGS sequence"/>
</dbReference>